<name>A0A9P7U453_9HYPO</name>
<organism evidence="1 2">
    <name type="scientific">Claviceps aff. purpurea</name>
    <dbReference type="NCBI Taxonomy" id="1967640"/>
    <lineage>
        <taxon>Eukaryota</taxon>
        <taxon>Fungi</taxon>
        <taxon>Dikarya</taxon>
        <taxon>Ascomycota</taxon>
        <taxon>Pezizomycotina</taxon>
        <taxon>Sordariomycetes</taxon>
        <taxon>Hypocreomycetidae</taxon>
        <taxon>Hypocreales</taxon>
        <taxon>Clavicipitaceae</taxon>
        <taxon>Claviceps</taxon>
    </lineage>
</organism>
<protein>
    <submittedName>
        <fullName evidence="1">Uncharacterized protein</fullName>
    </submittedName>
</protein>
<reference evidence="1 2" key="1">
    <citation type="journal article" date="2020" name="bioRxiv">
        <title>Whole genome comparisons of ergot fungi reveals the divergence and evolution of species within the genus Claviceps are the result of varying mechanisms driving genome evolution and host range expansion.</title>
        <authorList>
            <person name="Wyka S.A."/>
            <person name="Mondo S.J."/>
            <person name="Liu M."/>
            <person name="Dettman J."/>
            <person name="Nalam V."/>
            <person name="Broders K.D."/>
        </authorList>
    </citation>
    <scope>NUCLEOTIDE SEQUENCE [LARGE SCALE GENOMIC DNA]</scope>
    <source>
        <strain evidence="1 2">Clav52</strain>
    </source>
</reference>
<gene>
    <name evidence="1" type="ORF">E4U09_005614</name>
</gene>
<sequence length="101" mass="10905">MEALEISMSPAGSLEATLALDIRLHEYDLGVPRISPGNVGLDTLNGAGPLDDLDSGPEAVSDEDTLSDCFLHDDFIVKPSNDIYDSALLQRCNRYGRLRGV</sequence>
<dbReference type="AlphaFoldDB" id="A0A9P7U453"/>
<accession>A0A9P7U453</accession>
<evidence type="ECO:0000313" key="2">
    <source>
        <dbReference type="Proteomes" id="UP000707071"/>
    </source>
</evidence>
<proteinExistence type="predicted"/>
<keyword evidence="2" id="KW-1185">Reference proteome</keyword>
<dbReference type="EMBL" id="SRRH01000048">
    <property type="protein sequence ID" value="KAG6301210.1"/>
    <property type="molecule type" value="Genomic_DNA"/>
</dbReference>
<evidence type="ECO:0000313" key="1">
    <source>
        <dbReference type="EMBL" id="KAG6301210.1"/>
    </source>
</evidence>
<dbReference type="Proteomes" id="UP000707071">
    <property type="component" value="Unassembled WGS sequence"/>
</dbReference>
<comment type="caution">
    <text evidence="1">The sequence shown here is derived from an EMBL/GenBank/DDBJ whole genome shotgun (WGS) entry which is preliminary data.</text>
</comment>